<dbReference type="Proteomes" id="UP000473278">
    <property type="component" value="Unassembled WGS sequence"/>
</dbReference>
<dbReference type="InterPro" id="IPR032710">
    <property type="entry name" value="NTF2-like_dom_sf"/>
</dbReference>
<dbReference type="SUPFAM" id="SSF54427">
    <property type="entry name" value="NTF2-like"/>
    <property type="match status" value="1"/>
</dbReference>
<name>A0A6M1T3J9_9BACT</name>
<dbReference type="EMBL" id="JAALLT010000002">
    <property type="protein sequence ID" value="NGP76555.1"/>
    <property type="molecule type" value="Genomic_DNA"/>
</dbReference>
<accession>A0A6M1T3J9</accession>
<sequence length="129" mass="15562">MNNHIRDIEQFIDRMNDDWLNDRTENLSRYFHKQVVMIQPGTQKKIVGREAMVDSYQEFIEEADVSDFRIKDLRIDVFENTAIVLYTFRIKYKVETTNYDEGGVEILVLNLHNEHWQIVWRNQQPDIDV</sequence>
<evidence type="ECO:0000259" key="1">
    <source>
        <dbReference type="Pfam" id="PF14534"/>
    </source>
</evidence>
<evidence type="ECO:0000313" key="2">
    <source>
        <dbReference type="EMBL" id="NGP76555.1"/>
    </source>
</evidence>
<dbReference type="InterPro" id="IPR027843">
    <property type="entry name" value="DUF4440"/>
</dbReference>
<dbReference type="Pfam" id="PF14534">
    <property type="entry name" value="DUF4440"/>
    <property type="match status" value="1"/>
</dbReference>
<reference evidence="2 3" key="1">
    <citation type="submission" date="2020-02" db="EMBL/GenBank/DDBJ databases">
        <title>Balneolaceae bacterium YR4-1, complete genome.</title>
        <authorList>
            <person name="Li Y."/>
            <person name="Wu S."/>
        </authorList>
    </citation>
    <scope>NUCLEOTIDE SEQUENCE [LARGE SCALE GENOMIC DNA]</scope>
    <source>
        <strain evidence="2 3">YR4-1</strain>
    </source>
</reference>
<evidence type="ECO:0000313" key="3">
    <source>
        <dbReference type="Proteomes" id="UP000473278"/>
    </source>
</evidence>
<proteinExistence type="predicted"/>
<gene>
    <name evidence="2" type="ORF">G3570_07920</name>
</gene>
<protein>
    <submittedName>
        <fullName evidence="2">Nuclear transport factor 2 family protein</fullName>
    </submittedName>
</protein>
<dbReference type="Gene3D" id="3.10.450.50">
    <property type="match status" value="1"/>
</dbReference>
<dbReference type="RefSeq" id="WP_165140999.1">
    <property type="nucleotide sequence ID" value="NZ_JAALLT010000002.1"/>
</dbReference>
<dbReference type="AlphaFoldDB" id="A0A6M1T3J9"/>
<organism evidence="2 3">
    <name type="scientific">Halalkalibaculum roseum</name>
    <dbReference type="NCBI Taxonomy" id="2709311"/>
    <lineage>
        <taxon>Bacteria</taxon>
        <taxon>Pseudomonadati</taxon>
        <taxon>Balneolota</taxon>
        <taxon>Balneolia</taxon>
        <taxon>Balneolales</taxon>
        <taxon>Balneolaceae</taxon>
        <taxon>Halalkalibaculum</taxon>
    </lineage>
</organism>
<feature type="domain" description="DUF4440" evidence="1">
    <location>
        <begin position="8"/>
        <end position="118"/>
    </location>
</feature>
<keyword evidence="3" id="KW-1185">Reference proteome</keyword>
<comment type="caution">
    <text evidence="2">The sequence shown here is derived from an EMBL/GenBank/DDBJ whole genome shotgun (WGS) entry which is preliminary data.</text>
</comment>